<dbReference type="EMBL" id="BAAAGX010000033">
    <property type="protein sequence ID" value="GAA0275182.1"/>
    <property type="molecule type" value="Genomic_DNA"/>
</dbReference>
<gene>
    <name evidence="2" type="ORF">GCM10009539_73690</name>
</gene>
<feature type="domain" description="SnoaL-like" evidence="1">
    <location>
        <begin position="8"/>
        <end position="115"/>
    </location>
</feature>
<dbReference type="InterPro" id="IPR037401">
    <property type="entry name" value="SnoaL-like"/>
</dbReference>
<organism evidence="2 3">
    <name type="scientific">Cryptosporangium japonicum</name>
    <dbReference type="NCBI Taxonomy" id="80872"/>
    <lineage>
        <taxon>Bacteria</taxon>
        <taxon>Bacillati</taxon>
        <taxon>Actinomycetota</taxon>
        <taxon>Actinomycetes</taxon>
        <taxon>Cryptosporangiales</taxon>
        <taxon>Cryptosporangiaceae</taxon>
        <taxon>Cryptosporangium</taxon>
    </lineage>
</organism>
<dbReference type="Proteomes" id="UP001500967">
    <property type="component" value="Unassembled WGS sequence"/>
</dbReference>
<reference evidence="3" key="1">
    <citation type="journal article" date="2019" name="Int. J. Syst. Evol. Microbiol.">
        <title>The Global Catalogue of Microorganisms (GCM) 10K type strain sequencing project: providing services to taxonomists for standard genome sequencing and annotation.</title>
        <authorList>
            <consortium name="The Broad Institute Genomics Platform"/>
            <consortium name="The Broad Institute Genome Sequencing Center for Infectious Disease"/>
            <person name="Wu L."/>
            <person name="Ma J."/>
        </authorList>
    </citation>
    <scope>NUCLEOTIDE SEQUENCE [LARGE SCALE GENOMIC DNA]</scope>
    <source>
        <strain evidence="3">JCM 10425</strain>
    </source>
</reference>
<evidence type="ECO:0000259" key="1">
    <source>
        <dbReference type="Pfam" id="PF12680"/>
    </source>
</evidence>
<sequence length="142" mass="15591">MGNVEIAHEFVAAYNAHDAERKAALMTEDGRVEFPALNVSHGGGWETTSGSNAANLVDDRTIDVQRITASGDAVVIEMLWHGISKGGPGMAPAGERVEMENCIVLTFRDGLISRYTEYIGRYEGIDLLAIRGRMLERRQPTR</sequence>
<dbReference type="SUPFAM" id="SSF54427">
    <property type="entry name" value="NTF2-like"/>
    <property type="match status" value="1"/>
</dbReference>
<dbReference type="RefSeq" id="WP_344653565.1">
    <property type="nucleotide sequence ID" value="NZ_BAAAGX010000033.1"/>
</dbReference>
<proteinExistence type="predicted"/>
<evidence type="ECO:0000313" key="2">
    <source>
        <dbReference type="EMBL" id="GAA0275182.1"/>
    </source>
</evidence>
<dbReference type="InterPro" id="IPR032710">
    <property type="entry name" value="NTF2-like_dom_sf"/>
</dbReference>
<keyword evidence="3" id="KW-1185">Reference proteome</keyword>
<evidence type="ECO:0000313" key="3">
    <source>
        <dbReference type="Proteomes" id="UP001500967"/>
    </source>
</evidence>
<dbReference type="Gene3D" id="3.10.450.50">
    <property type="match status" value="1"/>
</dbReference>
<protein>
    <recommendedName>
        <fullName evidence="1">SnoaL-like domain-containing protein</fullName>
    </recommendedName>
</protein>
<accession>A0ABP3EUL3</accession>
<name>A0ABP3EUL3_9ACTN</name>
<comment type="caution">
    <text evidence="2">The sequence shown here is derived from an EMBL/GenBank/DDBJ whole genome shotgun (WGS) entry which is preliminary data.</text>
</comment>
<dbReference type="Pfam" id="PF12680">
    <property type="entry name" value="SnoaL_2"/>
    <property type="match status" value="1"/>
</dbReference>